<sequence>MSDPICVEVLRGNTVESVHTGAAAIVDGDGKVVAAIGEIERPVFSRSAIKLFQALPLIETGAADAYRLDEKALALACASHNGEEAHVAVASDTLKRAGLDLHALECGAHWSMSQPVAIEQAKAGIEPTPLHNNCSGKHSGFLCVCQHQKISYKGYIQRDHPLQTMLADVMQNVTDARHDPQEAGIDGCGIPTYAVPLKNTALGFARLASGNGVGASRAAAARRLMQSCMNEPFYVAGTGRACGKLMQAAPGRVFVKMGAEGIYTGAVPELGMGIALKCDDGGVRGAEVMIAALLAKLFRSEPEIAARFDEIAHPLMKNWVGTPIGEMRPAAAIL</sequence>
<comment type="caution">
    <text evidence="1">The sequence shown here is derived from an EMBL/GenBank/DDBJ whole genome shotgun (WGS) entry which is preliminary data.</text>
</comment>
<dbReference type="InterPro" id="IPR010349">
    <property type="entry name" value="Asparaginase_II"/>
</dbReference>
<keyword evidence="2" id="KW-1185">Reference proteome</keyword>
<dbReference type="AlphaFoldDB" id="A0A8J3GGN1"/>
<proteinExistence type="predicted"/>
<dbReference type="PANTHER" id="PTHR42110:SF1">
    <property type="entry name" value="L-ASPARAGINASE, PUTATIVE (AFU_ORTHOLOGUE AFUA_3G11890)-RELATED"/>
    <property type="match status" value="1"/>
</dbReference>
<dbReference type="PANTHER" id="PTHR42110">
    <property type="entry name" value="L-ASPARAGINASE, PUTATIVE (AFU_ORTHOLOGUE AFUA_3G11890)-RELATED"/>
    <property type="match status" value="1"/>
</dbReference>
<organism evidence="1 2">
    <name type="scientific">Limoniibacter endophyticus</name>
    <dbReference type="NCBI Taxonomy" id="1565040"/>
    <lineage>
        <taxon>Bacteria</taxon>
        <taxon>Pseudomonadati</taxon>
        <taxon>Pseudomonadota</taxon>
        <taxon>Alphaproteobacteria</taxon>
        <taxon>Hyphomicrobiales</taxon>
        <taxon>Bartonellaceae</taxon>
        <taxon>Limoniibacter</taxon>
    </lineage>
</organism>
<name>A0A8J3GGN1_9HYPH</name>
<reference evidence="1" key="1">
    <citation type="journal article" date="2014" name="Int. J. Syst. Evol. Microbiol.">
        <title>Complete genome sequence of Corynebacterium casei LMG S-19264T (=DSM 44701T), isolated from a smear-ripened cheese.</title>
        <authorList>
            <consortium name="US DOE Joint Genome Institute (JGI-PGF)"/>
            <person name="Walter F."/>
            <person name="Albersmeier A."/>
            <person name="Kalinowski J."/>
            <person name="Ruckert C."/>
        </authorList>
    </citation>
    <scope>NUCLEOTIDE SEQUENCE</scope>
    <source>
        <strain evidence="1">KCTC 42097</strain>
    </source>
</reference>
<dbReference type="RefSeq" id="WP_189489431.1">
    <property type="nucleotide sequence ID" value="NZ_BMZO01000004.1"/>
</dbReference>
<gene>
    <name evidence="1" type="ORF">GCM10010136_15720</name>
</gene>
<dbReference type="Pfam" id="PF06089">
    <property type="entry name" value="Asparaginase_II"/>
    <property type="match status" value="1"/>
</dbReference>
<dbReference type="Proteomes" id="UP000641137">
    <property type="component" value="Unassembled WGS sequence"/>
</dbReference>
<evidence type="ECO:0000313" key="1">
    <source>
        <dbReference type="EMBL" id="GHC69658.1"/>
    </source>
</evidence>
<accession>A0A8J3GGN1</accession>
<dbReference type="EMBL" id="BMZO01000004">
    <property type="protein sequence ID" value="GHC69658.1"/>
    <property type="molecule type" value="Genomic_DNA"/>
</dbReference>
<reference evidence="1" key="2">
    <citation type="submission" date="2020-09" db="EMBL/GenBank/DDBJ databases">
        <authorList>
            <person name="Sun Q."/>
            <person name="Kim S."/>
        </authorList>
    </citation>
    <scope>NUCLEOTIDE SEQUENCE</scope>
    <source>
        <strain evidence="1">KCTC 42097</strain>
    </source>
</reference>
<evidence type="ECO:0000313" key="2">
    <source>
        <dbReference type="Proteomes" id="UP000641137"/>
    </source>
</evidence>
<protein>
    <submittedName>
        <fullName evidence="1">Asparaginase</fullName>
    </submittedName>
</protein>